<feature type="signal peptide" evidence="1">
    <location>
        <begin position="1"/>
        <end position="20"/>
    </location>
</feature>
<evidence type="ECO:0000313" key="2">
    <source>
        <dbReference type="EMBL" id="MCZ0866973.1"/>
    </source>
</evidence>
<sequence>MSLIEKVIIGLLVCMLAACSADTQNQTTVAERSAVTLQLAKKSVINKGAGIKLSFNSEDVVQVGSELRVVLLFKAMPNQRIDLQFSDSPDAHLLIAKEQSLITNQQGELTLDLVLIPLQAGKIYIKFFAHAERDGQLVPQVFSIPVYVGDEEGVVPYQQSTESQPVVMPANRF</sequence>
<protein>
    <recommendedName>
        <fullName evidence="4">Lipoprotein</fullName>
    </recommendedName>
</protein>
<organism evidence="2 3">
    <name type="scientific">Dasania phycosphaerae</name>
    <dbReference type="NCBI Taxonomy" id="2950436"/>
    <lineage>
        <taxon>Bacteria</taxon>
        <taxon>Pseudomonadati</taxon>
        <taxon>Pseudomonadota</taxon>
        <taxon>Gammaproteobacteria</taxon>
        <taxon>Cellvibrionales</taxon>
        <taxon>Spongiibacteraceae</taxon>
        <taxon>Dasania</taxon>
    </lineage>
</organism>
<evidence type="ECO:0008006" key="4">
    <source>
        <dbReference type="Google" id="ProtNLM"/>
    </source>
</evidence>
<evidence type="ECO:0000256" key="1">
    <source>
        <dbReference type="SAM" id="SignalP"/>
    </source>
</evidence>
<gene>
    <name evidence="2" type="ORF">O0V09_17360</name>
</gene>
<evidence type="ECO:0000313" key="3">
    <source>
        <dbReference type="Proteomes" id="UP001069090"/>
    </source>
</evidence>
<comment type="caution">
    <text evidence="2">The sequence shown here is derived from an EMBL/GenBank/DDBJ whole genome shotgun (WGS) entry which is preliminary data.</text>
</comment>
<feature type="chain" id="PRO_5039951819" description="Lipoprotein" evidence="1">
    <location>
        <begin position="21"/>
        <end position="173"/>
    </location>
</feature>
<dbReference type="AlphaFoldDB" id="A0A9J6RSB5"/>
<accession>A0A9J6RSB5</accession>
<dbReference type="PROSITE" id="PS51257">
    <property type="entry name" value="PROKAR_LIPOPROTEIN"/>
    <property type="match status" value="1"/>
</dbReference>
<name>A0A9J6RSB5_9GAMM</name>
<dbReference type="RefSeq" id="WP_258332923.1">
    <property type="nucleotide sequence ID" value="NZ_JAPTGG010000019.1"/>
</dbReference>
<keyword evidence="3" id="KW-1185">Reference proteome</keyword>
<proteinExistence type="predicted"/>
<dbReference type="Proteomes" id="UP001069090">
    <property type="component" value="Unassembled WGS sequence"/>
</dbReference>
<dbReference type="EMBL" id="JAPTGG010000019">
    <property type="protein sequence ID" value="MCZ0866973.1"/>
    <property type="molecule type" value="Genomic_DNA"/>
</dbReference>
<keyword evidence="1" id="KW-0732">Signal</keyword>
<reference evidence="2 3" key="1">
    <citation type="submission" date="2022-12" db="EMBL/GenBank/DDBJ databases">
        <title>Dasania phycosphaerae sp. nov., isolated from particulate material of the south coast of Korea.</title>
        <authorList>
            <person name="Jiang Y."/>
        </authorList>
    </citation>
    <scope>NUCLEOTIDE SEQUENCE [LARGE SCALE GENOMIC DNA]</scope>
    <source>
        <strain evidence="2 3">GY-19</strain>
    </source>
</reference>